<dbReference type="Proteomes" id="UP000472241">
    <property type="component" value="Unplaced"/>
</dbReference>
<evidence type="ECO:0000256" key="1">
    <source>
        <dbReference type="ARBA" id="ARBA00004496"/>
    </source>
</evidence>
<evidence type="ECO:0000256" key="2">
    <source>
        <dbReference type="ARBA" id="ARBA00009193"/>
    </source>
</evidence>
<evidence type="ECO:0000313" key="12">
    <source>
        <dbReference type="Proteomes" id="UP000472241"/>
    </source>
</evidence>
<dbReference type="Ensembl" id="ENSLCNT00005030721.1">
    <property type="protein sequence ID" value="ENSLCNP00005027488.1"/>
    <property type="gene ID" value="ENSLCNG00005017905.1"/>
</dbReference>
<keyword evidence="4" id="KW-0963">Cytoplasm</keyword>
<dbReference type="GO" id="GO:0005786">
    <property type="term" value="C:signal recognition particle, endoplasmic reticulum targeting"/>
    <property type="evidence" value="ECO:0007669"/>
    <property type="project" value="UniProtKB-KW"/>
</dbReference>
<keyword evidence="12" id="KW-1185">Reference proteome</keyword>
<dbReference type="InterPro" id="IPR009018">
    <property type="entry name" value="Signal_recog_particle_SRP9/14"/>
</dbReference>
<dbReference type="GO" id="GO:0006614">
    <property type="term" value="P:SRP-dependent cotranslational protein targeting to membrane"/>
    <property type="evidence" value="ECO:0007669"/>
    <property type="project" value="InterPro"/>
</dbReference>
<keyword evidence="6" id="KW-0733">Signal recognition particle</keyword>
<evidence type="ECO:0000256" key="3">
    <source>
        <dbReference type="ARBA" id="ARBA00020414"/>
    </source>
</evidence>
<dbReference type="GO" id="GO:0005829">
    <property type="term" value="C:cytosol"/>
    <property type="evidence" value="ECO:0007669"/>
    <property type="project" value="UniProtKB-ARBA"/>
</dbReference>
<proteinExistence type="inferred from homology"/>
<dbReference type="PANTHER" id="PTHR12834">
    <property type="entry name" value="SIGNAL RECOGNITION PARTICLE 9 KDA PROTEIN"/>
    <property type="match status" value="1"/>
</dbReference>
<reference evidence="11" key="2">
    <citation type="submission" date="2025-09" db="UniProtKB">
        <authorList>
            <consortium name="Ensembl"/>
        </authorList>
    </citation>
    <scope>IDENTIFICATION</scope>
</reference>
<evidence type="ECO:0000256" key="4">
    <source>
        <dbReference type="ARBA" id="ARBA00022490"/>
    </source>
</evidence>
<reference evidence="11" key="1">
    <citation type="submission" date="2025-08" db="UniProtKB">
        <authorList>
            <consortium name="Ensembl"/>
        </authorList>
    </citation>
    <scope>IDENTIFICATION</scope>
</reference>
<evidence type="ECO:0000313" key="11">
    <source>
        <dbReference type="Ensembl" id="ENSLCNP00005027488.1"/>
    </source>
</evidence>
<dbReference type="InterPro" id="IPR039914">
    <property type="entry name" value="SRP9-like"/>
</dbReference>
<dbReference type="AlphaFoldDB" id="A0A667HL76"/>
<protein>
    <recommendedName>
        <fullName evidence="3">Signal recognition particle 9 kDa protein</fullName>
    </recommendedName>
</protein>
<feature type="domain" description="SRP9" evidence="10">
    <location>
        <begin position="57"/>
        <end position="125"/>
    </location>
</feature>
<dbReference type="InterPro" id="IPR039432">
    <property type="entry name" value="SRP9_dom"/>
</dbReference>
<keyword evidence="5" id="KW-0694">RNA-binding</keyword>
<comment type="subcellular location">
    <subcellularLocation>
        <location evidence="1">Cytoplasm</location>
    </subcellularLocation>
</comment>
<keyword evidence="7" id="KW-0687">Ribonucleoprotein</keyword>
<evidence type="ECO:0000256" key="7">
    <source>
        <dbReference type="ARBA" id="ARBA00023274"/>
    </source>
</evidence>
<dbReference type="PANTHER" id="PTHR12834:SF12">
    <property type="entry name" value="SIGNAL RECOGNITION PARTICLE 9 KDA PROTEIN"/>
    <property type="match status" value="1"/>
</dbReference>
<dbReference type="Pfam" id="PF05486">
    <property type="entry name" value="SRP9-21"/>
    <property type="match status" value="1"/>
</dbReference>
<evidence type="ECO:0000256" key="6">
    <source>
        <dbReference type="ARBA" id="ARBA00023135"/>
    </source>
</evidence>
<gene>
    <name evidence="11" type="primary">SRP9</name>
</gene>
<dbReference type="Gene3D" id="3.30.720.10">
    <property type="entry name" value="Signal recognition particle alu RNA binding heterodimer, srp9/1"/>
    <property type="match status" value="1"/>
</dbReference>
<organism evidence="11 12">
    <name type="scientific">Lynx canadensis</name>
    <name type="common">Canada lynx</name>
    <name type="synonym">Felis canadensis</name>
    <dbReference type="NCBI Taxonomy" id="61383"/>
    <lineage>
        <taxon>Eukaryota</taxon>
        <taxon>Metazoa</taxon>
        <taxon>Chordata</taxon>
        <taxon>Craniata</taxon>
        <taxon>Vertebrata</taxon>
        <taxon>Euteleostomi</taxon>
        <taxon>Mammalia</taxon>
        <taxon>Eutheria</taxon>
        <taxon>Laurasiatheria</taxon>
        <taxon>Carnivora</taxon>
        <taxon>Feliformia</taxon>
        <taxon>Felidae</taxon>
        <taxon>Felinae</taxon>
        <taxon>Lynx</taxon>
    </lineage>
</organism>
<evidence type="ECO:0000256" key="5">
    <source>
        <dbReference type="ARBA" id="ARBA00022884"/>
    </source>
</evidence>
<dbReference type="FunFam" id="3.30.720.10:FF:000001">
    <property type="entry name" value="Signal recognition particle 9 kDa protein"/>
    <property type="match status" value="1"/>
</dbReference>
<accession>A0A667HL76</accession>
<name>A0A667HL76_LYNCA</name>
<evidence type="ECO:0000259" key="10">
    <source>
        <dbReference type="Pfam" id="PF05486"/>
    </source>
</evidence>
<evidence type="ECO:0000256" key="8">
    <source>
        <dbReference type="ARBA" id="ARBA00045462"/>
    </source>
</evidence>
<comment type="similarity">
    <text evidence="2">Belongs to the SRP9 family.</text>
</comment>
<dbReference type="SUPFAM" id="SSF54762">
    <property type="entry name" value="Signal recognition particle alu RNA binding heterodimer, SRP9/14"/>
    <property type="match status" value="1"/>
</dbReference>
<evidence type="ECO:0000256" key="9">
    <source>
        <dbReference type="ARBA" id="ARBA00065190"/>
    </source>
</evidence>
<comment type="function">
    <text evidence="8">Component of the signal recognition particle (SRP) complex, a ribonucleoprotein complex that mediates the cotranslational targeting of secretory and membrane proteins to the endoplasmic reticulum (ER). SRP9 together with SRP14 and the Alu portion of the SRP RNA, constitutes the elongation arrest domain of SRP. The complex of SRP9 and SRP14 is required for SRP RNA binding.</text>
</comment>
<comment type="subunit">
    <text evidence="9">Heterodimer with SRP14; binds RNA as heterodimer. Component of a signal recognition particle complex that consists of a 7SL RNA molecule of 300 nucleotides and six protein subunits: SRP72, SRP68, SRP54, SRP19, SRP14 and SRP9.</text>
</comment>
<sequence length="138" mass="15824">MGRGVGARRRRHLGPLGLRTGRWLPEVGGRWVGLRRLRSRASPPLALRCGPTMPQYQTWEEFSRAAEKLYLADPMKARVVLKYRHSDGSLCIKVTDDLVCLVYRTDQAQDVKKIEKFHSQLMRLMVAKESRSVAMETD</sequence>
<dbReference type="GO" id="GO:0008312">
    <property type="term" value="F:7S RNA binding"/>
    <property type="evidence" value="ECO:0007669"/>
    <property type="project" value="InterPro"/>
</dbReference>